<reference evidence="1" key="2">
    <citation type="submission" date="2020-11" db="EMBL/GenBank/DDBJ databases">
        <authorList>
            <person name="McCartney M.A."/>
            <person name="Auch B."/>
            <person name="Kono T."/>
            <person name="Mallez S."/>
            <person name="Becker A."/>
            <person name="Gohl D.M."/>
            <person name="Silverstein K.A.T."/>
            <person name="Koren S."/>
            <person name="Bechman K.B."/>
            <person name="Herman A."/>
            <person name="Abrahante J.E."/>
            <person name="Garbe J."/>
        </authorList>
    </citation>
    <scope>NUCLEOTIDE SEQUENCE</scope>
    <source>
        <strain evidence="1">Duluth1</strain>
        <tissue evidence="1">Whole animal</tissue>
    </source>
</reference>
<organism evidence="1 2">
    <name type="scientific">Dreissena polymorpha</name>
    <name type="common">Zebra mussel</name>
    <name type="synonym">Mytilus polymorpha</name>
    <dbReference type="NCBI Taxonomy" id="45954"/>
    <lineage>
        <taxon>Eukaryota</taxon>
        <taxon>Metazoa</taxon>
        <taxon>Spiralia</taxon>
        <taxon>Lophotrochozoa</taxon>
        <taxon>Mollusca</taxon>
        <taxon>Bivalvia</taxon>
        <taxon>Autobranchia</taxon>
        <taxon>Heteroconchia</taxon>
        <taxon>Euheterodonta</taxon>
        <taxon>Imparidentia</taxon>
        <taxon>Neoheterodontei</taxon>
        <taxon>Myida</taxon>
        <taxon>Dreissenoidea</taxon>
        <taxon>Dreissenidae</taxon>
        <taxon>Dreissena</taxon>
    </lineage>
</organism>
<reference evidence="1" key="1">
    <citation type="journal article" date="2019" name="bioRxiv">
        <title>The Genome of the Zebra Mussel, Dreissena polymorpha: A Resource for Invasive Species Research.</title>
        <authorList>
            <person name="McCartney M.A."/>
            <person name="Auch B."/>
            <person name="Kono T."/>
            <person name="Mallez S."/>
            <person name="Zhang Y."/>
            <person name="Obille A."/>
            <person name="Becker A."/>
            <person name="Abrahante J.E."/>
            <person name="Garbe J."/>
            <person name="Badalamenti J.P."/>
            <person name="Herman A."/>
            <person name="Mangelson H."/>
            <person name="Liachko I."/>
            <person name="Sullivan S."/>
            <person name="Sone E.D."/>
            <person name="Koren S."/>
            <person name="Silverstein K.A.T."/>
            <person name="Beckman K.B."/>
            <person name="Gohl D.M."/>
        </authorList>
    </citation>
    <scope>NUCLEOTIDE SEQUENCE</scope>
    <source>
        <strain evidence="1">Duluth1</strain>
        <tissue evidence="1">Whole animal</tissue>
    </source>
</reference>
<evidence type="ECO:0000313" key="1">
    <source>
        <dbReference type="EMBL" id="KAH3724047.1"/>
    </source>
</evidence>
<dbReference type="Proteomes" id="UP000828390">
    <property type="component" value="Unassembled WGS sequence"/>
</dbReference>
<keyword evidence="2" id="KW-1185">Reference proteome</keyword>
<proteinExistence type="predicted"/>
<dbReference type="EMBL" id="JAIWYP010000012">
    <property type="protein sequence ID" value="KAH3724047.1"/>
    <property type="molecule type" value="Genomic_DNA"/>
</dbReference>
<gene>
    <name evidence="1" type="ORF">DPMN_049849</name>
</gene>
<evidence type="ECO:0000313" key="2">
    <source>
        <dbReference type="Proteomes" id="UP000828390"/>
    </source>
</evidence>
<name>A0A9D4HKT3_DREPO</name>
<sequence length="64" mass="7061">MGFMCDCPFKSQAFSSGCPQTADCTRKKSIDTYVLDTAVQQDHTMIRLYATVTAFNSTNAIDTL</sequence>
<accession>A0A9D4HKT3</accession>
<dbReference type="AlphaFoldDB" id="A0A9D4HKT3"/>
<comment type="caution">
    <text evidence="1">The sequence shown here is derived from an EMBL/GenBank/DDBJ whole genome shotgun (WGS) entry which is preliminary data.</text>
</comment>
<protein>
    <submittedName>
        <fullName evidence="1">Uncharacterized protein</fullName>
    </submittedName>
</protein>